<comment type="similarity">
    <text evidence="9">Belongs to the Tom5 family.</text>
</comment>
<evidence type="ECO:0008006" key="13">
    <source>
        <dbReference type="Google" id="ProtNLM"/>
    </source>
</evidence>
<keyword evidence="2" id="KW-0813">Transport</keyword>
<dbReference type="GO" id="GO:0015031">
    <property type="term" value="P:protein transport"/>
    <property type="evidence" value="ECO:0007669"/>
    <property type="project" value="UniProtKB-KW"/>
</dbReference>
<dbReference type="InterPro" id="IPR019603">
    <property type="entry name" value="Tom5"/>
</dbReference>
<keyword evidence="7" id="KW-0496">Mitochondrion</keyword>
<dbReference type="GeneID" id="90073737"/>
<dbReference type="RefSeq" id="XP_064852758.1">
    <property type="nucleotide sequence ID" value="XM_064996686.1"/>
</dbReference>
<evidence type="ECO:0000256" key="10">
    <source>
        <dbReference type="SAM" id="Phobius"/>
    </source>
</evidence>
<evidence type="ECO:0000256" key="8">
    <source>
        <dbReference type="ARBA" id="ARBA00023136"/>
    </source>
</evidence>
<dbReference type="Proteomes" id="UP001360560">
    <property type="component" value="Unassembled WGS sequence"/>
</dbReference>
<reference evidence="11 12" key="1">
    <citation type="journal article" date="2023" name="Elife">
        <title>Identification of key yeast species and microbe-microbe interactions impacting larval growth of Drosophila in the wild.</title>
        <authorList>
            <person name="Mure A."/>
            <person name="Sugiura Y."/>
            <person name="Maeda R."/>
            <person name="Honda K."/>
            <person name="Sakurai N."/>
            <person name="Takahashi Y."/>
            <person name="Watada M."/>
            <person name="Katoh T."/>
            <person name="Gotoh A."/>
            <person name="Gotoh Y."/>
            <person name="Taniguchi I."/>
            <person name="Nakamura K."/>
            <person name="Hayashi T."/>
            <person name="Katayama T."/>
            <person name="Uemura T."/>
            <person name="Hattori Y."/>
        </authorList>
    </citation>
    <scope>NUCLEOTIDE SEQUENCE [LARGE SCALE GENOMIC DNA]</scope>
    <source>
        <strain evidence="11 12">SC-9</strain>
    </source>
</reference>
<comment type="caution">
    <text evidence="11">The sequence shown here is derived from an EMBL/GenBank/DDBJ whole genome shotgun (WGS) entry which is preliminary data.</text>
</comment>
<accession>A0AAV5QMC2</accession>
<keyword evidence="5" id="KW-0653">Protein transport</keyword>
<evidence type="ECO:0000256" key="2">
    <source>
        <dbReference type="ARBA" id="ARBA00022448"/>
    </source>
</evidence>
<gene>
    <name evidence="11" type="ORF">DASC09_030870</name>
</gene>
<feature type="transmembrane region" description="Helical" evidence="10">
    <location>
        <begin position="24"/>
        <end position="44"/>
    </location>
</feature>
<comment type="subcellular location">
    <subcellularLocation>
        <location evidence="1">Mitochondrion outer membrane</location>
        <topology evidence="1">Single-pass membrane protein</topology>
    </subcellularLocation>
</comment>
<keyword evidence="4" id="KW-1000">Mitochondrion outer membrane</keyword>
<dbReference type="GO" id="GO:0005741">
    <property type="term" value="C:mitochondrial outer membrane"/>
    <property type="evidence" value="ECO:0007669"/>
    <property type="project" value="UniProtKB-SubCell"/>
</dbReference>
<evidence type="ECO:0000313" key="12">
    <source>
        <dbReference type="Proteomes" id="UP001360560"/>
    </source>
</evidence>
<sequence>MFGQGAVPSEEEKKAQTAASNQTLQQALVIGSALFIIPSIIHFIQKRMN</sequence>
<evidence type="ECO:0000313" key="11">
    <source>
        <dbReference type="EMBL" id="GMM35762.1"/>
    </source>
</evidence>
<evidence type="ECO:0000256" key="6">
    <source>
        <dbReference type="ARBA" id="ARBA00022989"/>
    </source>
</evidence>
<dbReference type="GO" id="GO:0006626">
    <property type="term" value="P:protein targeting to mitochondrion"/>
    <property type="evidence" value="ECO:0007669"/>
    <property type="project" value="UniProtKB-ARBA"/>
</dbReference>
<keyword evidence="12" id="KW-1185">Reference proteome</keyword>
<evidence type="ECO:0000256" key="1">
    <source>
        <dbReference type="ARBA" id="ARBA00004572"/>
    </source>
</evidence>
<evidence type="ECO:0000256" key="3">
    <source>
        <dbReference type="ARBA" id="ARBA00022692"/>
    </source>
</evidence>
<keyword evidence="8 10" id="KW-0472">Membrane</keyword>
<keyword evidence="3 10" id="KW-0812">Transmembrane</keyword>
<dbReference type="AlphaFoldDB" id="A0AAV5QMC2"/>
<evidence type="ECO:0000256" key="7">
    <source>
        <dbReference type="ARBA" id="ARBA00023128"/>
    </source>
</evidence>
<dbReference type="Pfam" id="PF10642">
    <property type="entry name" value="Tom5"/>
    <property type="match status" value="1"/>
</dbReference>
<name>A0AAV5QMC2_9ASCO</name>
<protein>
    <recommendedName>
        <fullName evidence="13">Mitochondrial import receptor subunit TOM5</fullName>
    </recommendedName>
</protein>
<evidence type="ECO:0000256" key="4">
    <source>
        <dbReference type="ARBA" id="ARBA00022787"/>
    </source>
</evidence>
<keyword evidence="6 10" id="KW-1133">Transmembrane helix</keyword>
<evidence type="ECO:0000256" key="5">
    <source>
        <dbReference type="ARBA" id="ARBA00022927"/>
    </source>
</evidence>
<dbReference type="EMBL" id="BTFZ01000011">
    <property type="protein sequence ID" value="GMM35762.1"/>
    <property type="molecule type" value="Genomic_DNA"/>
</dbReference>
<evidence type="ECO:0000256" key="9">
    <source>
        <dbReference type="ARBA" id="ARBA00025716"/>
    </source>
</evidence>
<proteinExistence type="inferred from homology"/>
<organism evidence="11 12">
    <name type="scientific">Saccharomycopsis crataegensis</name>
    <dbReference type="NCBI Taxonomy" id="43959"/>
    <lineage>
        <taxon>Eukaryota</taxon>
        <taxon>Fungi</taxon>
        <taxon>Dikarya</taxon>
        <taxon>Ascomycota</taxon>
        <taxon>Saccharomycotina</taxon>
        <taxon>Saccharomycetes</taxon>
        <taxon>Saccharomycopsidaceae</taxon>
        <taxon>Saccharomycopsis</taxon>
    </lineage>
</organism>